<evidence type="ECO:0000256" key="4">
    <source>
        <dbReference type="ARBA" id="ARBA00022833"/>
    </source>
</evidence>
<dbReference type="InterPro" id="IPR014756">
    <property type="entry name" value="Ig_E-set"/>
</dbReference>
<protein>
    <submittedName>
        <fullName evidence="6">Peptidase M10A and M12B, matrixin and adamalysin</fullName>
    </submittedName>
</protein>
<gene>
    <name evidence="6" type="ordered locus">Acid_5626</name>
</gene>
<dbReference type="GO" id="GO:0004222">
    <property type="term" value="F:metalloendopeptidase activity"/>
    <property type="evidence" value="ECO:0007669"/>
    <property type="project" value="InterPro"/>
</dbReference>
<dbReference type="InterPro" id="IPR021190">
    <property type="entry name" value="Pept_M10A"/>
</dbReference>
<dbReference type="Pfam" id="PF01833">
    <property type="entry name" value="TIG"/>
    <property type="match status" value="1"/>
</dbReference>
<keyword evidence="3" id="KW-0378">Hydrolase</keyword>
<reference evidence="6" key="1">
    <citation type="submission" date="2006-10" db="EMBL/GenBank/DDBJ databases">
        <title>Complete sequence of Solibacter usitatus Ellin6076.</title>
        <authorList>
            <consortium name="US DOE Joint Genome Institute"/>
            <person name="Copeland A."/>
            <person name="Lucas S."/>
            <person name="Lapidus A."/>
            <person name="Barry K."/>
            <person name="Detter J.C."/>
            <person name="Glavina del Rio T."/>
            <person name="Hammon N."/>
            <person name="Israni S."/>
            <person name="Dalin E."/>
            <person name="Tice H."/>
            <person name="Pitluck S."/>
            <person name="Thompson L.S."/>
            <person name="Brettin T."/>
            <person name="Bruce D."/>
            <person name="Han C."/>
            <person name="Tapia R."/>
            <person name="Gilna P."/>
            <person name="Schmutz J."/>
            <person name="Larimer F."/>
            <person name="Land M."/>
            <person name="Hauser L."/>
            <person name="Kyrpides N."/>
            <person name="Mikhailova N."/>
            <person name="Janssen P.H."/>
            <person name="Kuske C.R."/>
            <person name="Richardson P."/>
        </authorList>
    </citation>
    <scope>NUCLEOTIDE SEQUENCE</scope>
    <source>
        <strain evidence="6">Ellin6076</strain>
    </source>
</reference>
<dbReference type="EMBL" id="CP000473">
    <property type="protein sequence ID" value="ABJ86573.1"/>
    <property type="molecule type" value="Genomic_DNA"/>
</dbReference>
<feature type="domain" description="Peptidase metallopeptidase" evidence="5">
    <location>
        <begin position="53"/>
        <end position="212"/>
    </location>
</feature>
<dbReference type="InterPro" id="IPR006026">
    <property type="entry name" value="Peptidase_Metallo"/>
</dbReference>
<evidence type="ECO:0000256" key="2">
    <source>
        <dbReference type="ARBA" id="ARBA00022723"/>
    </source>
</evidence>
<dbReference type="HOGENOM" id="CLU_334910_0_0_0"/>
<dbReference type="GO" id="GO:0031012">
    <property type="term" value="C:extracellular matrix"/>
    <property type="evidence" value="ECO:0007669"/>
    <property type="project" value="InterPro"/>
</dbReference>
<dbReference type="SUPFAM" id="SSF55486">
    <property type="entry name" value="Metalloproteases ('zincins'), catalytic domain"/>
    <property type="match status" value="1"/>
</dbReference>
<dbReference type="CDD" id="cd04279">
    <property type="entry name" value="ZnMc_MMP_like_1"/>
    <property type="match status" value="1"/>
</dbReference>
<keyword evidence="1" id="KW-0645">Protease</keyword>
<name>Q01UU7_SOLUE</name>
<dbReference type="GO" id="GO:0006508">
    <property type="term" value="P:proteolysis"/>
    <property type="evidence" value="ECO:0007669"/>
    <property type="project" value="UniProtKB-KW"/>
</dbReference>
<dbReference type="InterPro" id="IPR013784">
    <property type="entry name" value="Carb-bd-like_fold"/>
</dbReference>
<dbReference type="SUPFAM" id="SSF49452">
    <property type="entry name" value="Starch-binding domain-like"/>
    <property type="match status" value="1"/>
</dbReference>
<dbReference type="NCBIfam" id="TIGR03437">
    <property type="entry name" value="Soli_cterm"/>
    <property type="match status" value="1"/>
</dbReference>
<accession>Q01UU7</accession>
<proteinExistence type="predicted"/>
<dbReference type="InterPro" id="IPR024079">
    <property type="entry name" value="MetalloPept_cat_dom_sf"/>
</dbReference>
<evidence type="ECO:0000313" key="6">
    <source>
        <dbReference type="EMBL" id="ABJ86573.1"/>
    </source>
</evidence>
<dbReference type="InterPro" id="IPR013783">
    <property type="entry name" value="Ig-like_fold"/>
</dbReference>
<dbReference type="Gene3D" id="3.40.390.10">
    <property type="entry name" value="Collagenase (Catalytic Domain)"/>
    <property type="match status" value="1"/>
</dbReference>
<evidence type="ECO:0000256" key="1">
    <source>
        <dbReference type="ARBA" id="ARBA00022670"/>
    </source>
</evidence>
<dbReference type="AlphaFoldDB" id="Q01UU7"/>
<evidence type="ECO:0000256" key="3">
    <source>
        <dbReference type="ARBA" id="ARBA00022801"/>
    </source>
</evidence>
<dbReference type="PRINTS" id="PR00138">
    <property type="entry name" value="MATRIXIN"/>
</dbReference>
<dbReference type="InterPro" id="IPR002909">
    <property type="entry name" value="IPT_dom"/>
</dbReference>
<dbReference type="GO" id="GO:0008270">
    <property type="term" value="F:zinc ion binding"/>
    <property type="evidence" value="ECO:0007669"/>
    <property type="project" value="InterPro"/>
</dbReference>
<sequence precursor="true">MTRSGRLGRICTIAAVAFALGTPAEAYYHYVHFTGTSAPFNPQQEKFRIAVGGTVNFFVSDQGPAVYAPGDSFGSLLGQVKQALAAWDSVSSPNLHVGFGGLETDSQVSNAPGGDVVFQDLPPGLYGMGGPSSVGTTITRGIVILSNNTSKGAGPTYLENFFTTAVHEVGHALGLQHTWTGSAMSQDVLRNTSRARPFDADDVAAINTLYGPNGWQNNFGSISGTVRFANGGGVSLASVVAVSPSGAAVSSLTNPDGTYRIDGIPAGNFLLYVHPLPPDAIPVDGTGLKLPQDSNGNQIGPSGAFGTVFYPNTLDPRQATSFSISRGSVVTNQNFTVQSRNSVPAYDLLTASYIDLATRTSLWDFTGKQWAKVFPAYINNTQAGMFLEVRANSGDAPVPQSATVLGTFGTASGDFGTASGDYLRTYNDPAGKAVWLYFAMPVFAGTGPRHLVLNYGNDIFVLPQAINLVQKPVPAIASVSPNSDGSVTVTGSSFGGDSRVFFDGVQASISKPFNGGDAQGSITVMPPAGNGGQASQISVFDGDSQNTNLLPHPTASYSYPGNGTPQINRISVQSLSAGATSLVDVTTSNTNFVDGQVTLGFGSDDVTVQRVWVLSPNHLQANITVADNAALGSSEVSLISGFEVMSQANAFQVLAKNPSLPVVTGVINGNTAQSTIYPGSVVSIYGVNLAASPSSVQVTLNDQPVTLQPGGVLPTQINFFLPANFPTGPATLKVNNGSVAANPIAVQIDVAPPTIQSATNASGVPYDALHFAAVLDVVNVYVSNLDPGVLTNPGRVEVTLNGQAMPVQSIAPAANGQVQIQFVLNQSFGGVPVNLEVLVDGSSSAPATITVR</sequence>
<dbReference type="InterPro" id="IPR017803">
    <property type="entry name" value="CHP03437_C"/>
</dbReference>
<dbReference type="STRING" id="234267.Acid_5626"/>
<keyword evidence="2" id="KW-0479">Metal-binding</keyword>
<keyword evidence="4" id="KW-0862">Zinc</keyword>
<dbReference type="Pfam" id="PF00413">
    <property type="entry name" value="Peptidase_M10"/>
    <property type="match status" value="1"/>
</dbReference>
<organism evidence="6">
    <name type="scientific">Solibacter usitatus (strain Ellin6076)</name>
    <dbReference type="NCBI Taxonomy" id="234267"/>
    <lineage>
        <taxon>Bacteria</taxon>
        <taxon>Pseudomonadati</taxon>
        <taxon>Acidobacteriota</taxon>
        <taxon>Terriglobia</taxon>
        <taxon>Bryobacterales</taxon>
        <taxon>Solibacteraceae</taxon>
        <taxon>Candidatus Solibacter</taxon>
    </lineage>
</organism>
<dbReference type="KEGG" id="sus:Acid_5626"/>
<dbReference type="InParanoid" id="Q01UU7"/>
<dbReference type="InterPro" id="IPR001818">
    <property type="entry name" value="Pept_M10_metallopeptidase"/>
</dbReference>
<dbReference type="eggNOG" id="COG5549">
    <property type="taxonomic scope" value="Bacteria"/>
</dbReference>
<dbReference type="SMART" id="SM00235">
    <property type="entry name" value="ZnMc"/>
    <property type="match status" value="1"/>
</dbReference>
<dbReference type="SUPFAM" id="SSF81296">
    <property type="entry name" value="E set domains"/>
    <property type="match status" value="1"/>
</dbReference>
<dbReference type="Gene3D" id="2.60.40.10">
    <property type="entry name" value="Immunoglobulins"/>
    <property type="match status" value="3"/>
</dbReference>
<evidence type="ECO:0000259" key="5">
    <source>
        <dbReference type="SMART" id="SM00235"/>
    </source>
</evidence>
<dbReference type="GO" id="GO:0030246">
    <property type="term" value="F:carbohydrate binding"/>
    <property type="evidence" value="ECO:0007669"/>
    <property type="project" value="InterPro"/>
</dbReference>